<dbReference type="EMBL" id="MLBF01000102">
    <property type="protein sequence ID" value="OLN25734.1"/>
    <property type="molecule type" value="Genomic_DNA"/>
</dbReference>
<reference evidence="1 2" key="1">
    <citation type="submission" date="2016-09" db="EMBL/GenBank/DDBJ databases">
        <title>Complete genome of Desulfosporosinus sp. OL.</title>
        <authorList>
            <person name="Mardanov A."/>
            <person name="Beletsky A."/>
            <person name="Panova A."/>
            <person name="Karnachuk O."/>
            <person name="Ravin N."/>
        </authorList>
    </citation>
    <scope>NUCLEOTIDE SEQUENCE [LARGE SCALE GENOMIC DNA]</scope>
    <source>
        <strain evidence="1 2">OL</strain>
    </source>
</reference>
<accession>A0A1Q8QEH8</accession>
<name>A0A1Q8QEH8_9FIRM</name>
<gene>
    <name evidence="1" type="ORF">DSOL_5240</name>
</gene>
<dbReference type="Proteomes" id="UP000186102">
    <property type="component" value="Unassembled WGS sequence"/>
</dbReference>
<protein>
    <submittedName>
        <fullName evidence="1">Uncharacterized protein</fullName>
    </submittedName>
</protein>
<dbReference type="AlphaFoldDB" id="A0A1Q8QEH8"/>
<evidence type="ECO:0000313" key="1">
    <source>
        <dbReference type="EMBL" id="OLN25734.1"/>
    </source>
</evidence>
<keyword evidence="2" id="KW-1185">Reference proteome</keyword>
<sequence>MPSLPQVFLHPMDPIQDWYESEQFRTYTSTYFQSLETGVITSALLYFLHVPPKPSFFAGVVASYQSFYSGISGAQTGYEIVYYYWCPSGIPSSPLKTGEVEYAESFLKNGKYVYSATTKEGKSTIEPVNGTVKITNENTKKVKYSKPVVTSNTTAKKSTVTPLIAGWDAYGPIRYSSYAIDTTYASVLAGCLASLYGGPITGVLVTIAGAFIALHTPDVWYIETNYVDSYDDTHFMVKTEYYAYSDYTNYQGESDFIYWT</sequence>
<comment type="caution">
    <text evidence="1">The sequence shown here is derived from an EMBL/GenBank/DDBJ whole genome shotgun (WGS) entry which is preliminary data.</text>
</comment>
<proteinExistence type="predicted"/>
<evidence type="ECO:0000313" key="2">
    <source>
        <dbReference type="Proteomes" id="UP000186102"/>
    </source>
</evidence>
<organism evidence="1 2">
    <name type="scientific">Desulfosporosinus metallidurans</name>
    <dbReference type="NCBI Taxonomy" id="1888891"/>
    <lineage>
        <taxon>Bacteria</taxon>
        <taxon>Bacillati</taxon>
        <taxon>Bacillota</taxon>
        <taxon>Clostridia</taxon>
        <taxon>Eubacteriales</taxon>
        <taxon>Desulfitobacteriaceae</taxon>
        <taxon>Desulfosporosinus</taxon>
    </lineage>
</organism>